<feature type="transmembrane region" description="Helical" evidence="1">
    <location>
        <begin position="47"/>
        <end position="71"/>
    </location>
</feature>
<dbReference type="AlphaFoldDB" id="A0A109WZK2"/>
<feature type="transmembrane region" description="Helical" evidence="1">
    <location>
        <begin position="121"/>
        <end position="142"/>
    </location>
</feature>
<geneLocation type="mitochondrion" evidence="2"/>
<proteinExistence type="predicted"/>
<keyword evidence="1" id="KW-0812">Transmembrane</keyword>
<protein>
    <submittedName>
        <fullName evidence="2">NADH dehydrogenase subunit 6</fullName>
    </submittedName>
</protein>
<name>A0A109WZK2_9TREM</name>
<sequence length="150" mass="16387">MLFAVLSSFYLSCLLGFSFVSHPIVYCLLLVGAALSISGLGYLVLGFSWYLAVFCLVYVGGVYVLFIFISVHTPNPLPNFSGGVVSLVILFSSLLCVFSFVFFPVPVLVDSSFYLCSSFEGVSYCLFCLVLMVGFICISVVVGSKSFFFR</sequence>
<dbReference type="Gene3D" id="1.20.120.1200">
    <property type="entry name" value="NADH-ubiquinone/plastoquinone oxidoreductase chain 6, subunit NuoJ"/>
    <property type="match status" value="1"/>
</dbReference>
<keyword evidence="1" id="KW-0472">Membrane</keyword>
<dbReference type="EMBL" id="KU060148">
    <property type="protein sequence ID" value="AMF83651.1"/>
    <property type="molecule type" value="Genomic_DNA"/>
</dbReference>
<dbReference type="InterPro" id="IPR042106">
    <property type="entry name" value="Nuo/plastoQ_OxRdtase_6_NuoJ"/>
</dbReference>
<reference evidence="2" key="1">
    <citation type="submission" date="2015-11" db="EMBL/GenBank/DDBJ databases">
        <title>Complete mitochondrial genome of Fascioloides magna.</title>
        <authorList>
            <person name="Ma J."/>
            <person name="He J.J."/>
            <person name="Zhu X.Q."/>
        </authorList>
    </citation>
    <scope>NUCLEOTIDE SEQUENCE</scope>
</reference>
<evidence type="ECO:0000313" key="2">
    <source>
        <dbReference type="EMBL" id="AMF83651.1"/>
    </source>
</evidence>
<keyword evidence="2" id="KW-0496">Mitochondrion</keyword>
<keyword evidence="1" id="KW-1133">Transmembrane helix</keyword>
<accession>A0A109WZK2</accession>
<evidence type="ECO:0000256" key="1">
    <source>
        <dbReference type="SAM" id="Phobius"/>
    </source>
</evidence>
<feature type="transmembrane region" description="Helical" evidence="1">
    <location>
        <begin position="83"/>
        <end position="109"/>
    </location>
</feature>
<organism evidence="2">
    <name type="scientific">Fascioloides magna</name>
    <dbReference type="NCBI Taxonomy" id="394415"/>
    <lineage>
        <taxon>Eukaryota</taxon>
        <taxon>Metazoa</taxon>
        <taxon>Spiralia</taxon>
        <taxon>Lophotrochozoa</taxon>
        <taxon>Platyhelminthes</taxon>
        <taxon>Trematoda</taxon>
        <taxon>Digenea</taxon>
        <taxon>Plagiorchiida</taxon>
        <taxon>Echinostomata</taxon>
        <taxon>Echinostomatoidea</taxon>
        <taxon>Fasciolidae</taxon>
        <taxon>Fascioloides</taxon>
    </lineage>
</organism>
<gene>
    <name evidence="2" type="primary">nad6</name>
</gene>